<dbReference type="EMBL" id="BARS01056518">
    <property type="protein sequence ID" value="GAG43439.1"/>
    <property type="molecule type" value="Genomic_DNA"/>
</dbReference>
<gene>
    <name evidence="2" type="ORF">S01H1_83203</name>
</gene>
<comment type="caution">
    <text evidence="2">The sequence shown here is derived from an EMBL/GenBank/DDBJ whole genome shotgun (WGS) entry which is preliminary data.</text>
</comment>
<dbReference type="InterPro" id="IPR015947">
    <property type="entry name" value="PUA-like_sf"/>
</dbReference>
<dbReference type="PANTHER" id="PTHR43509:SF1">
    <property type="entry name" value="SULFATE ADENYLYLTRANSFERASE"/>
    <property type="match status" value="1"/>
</dbReference>
<sequence length="105" mass="11718">MKPTTSVEPHGNKPANLLVDEKQRALLKEIALNLPDITLNDRQLCDLEMLAMGAFSPLEGFMCRPDYESVLDRMRLQNGLLWPIPICPDISSTQARPLDIGQSVT</sequence>
<dbReference type="SUPFAM" id="SSF88697">
    <property type="entry name" value="PUA domain-like"/>
    <property type="match status" value="1"/>
</dbReference>
<reference evidence="2" key="1">
    <citation type="journal article" date="2014" name="Front. Microbiol.">
        <title>High frequency of phylogenetically diverse reductive dehalogenase-homologous genes in deep subseafloor sedimentary metagenomes.</title>
        <authorList>
            <person name="Kawai M."/>
            <person name="Futagami T."/>
            <person name="Toyoda A."/>
            <person name="Takaki Y."/>
            <person name="Nishi S."/>
            <person name="Hori S."/>
            <person name="Arai W."/>
            <person name="Tsubouchi T."/>
            <person name="Morono Y."/>
            <person name="Uchiyama I."/>
            <person name="Ito T."/>
            <person name="Fujiyama A."/>
            <person name="Inagaki F."/>
            <person name="Takami H."/>
        </authorList>
    </citation>
    <scope>NUCLEOTIDE SEQUENCE</scope>
    <source>
        <strain evidence="2">Expedition CK06-06</strain>
    </source>
</reference>
<feature type="domain" description="ATP-sulfurylase PUA-like" evidence="1">
    <location>
        <begin position="8"/>
        <end position="104"/>
    </location>
</feature>
<dbReference type="InterPro" id="IPR025980">
    <property type="entry name" value="ATP-Sase_PUA-like_dom"/>
</dbReference>
<proteinExistence type="predicted"/>
<dbReference type="PANTHER" id="PTHR43509">
    <property type="match status" value="1"/>
</dbReference>
<evidence type="ECO:0000313" key="2">
    <source>
        <dbReference type="EMBL" id="GAG43439.1"/>
    </source>
</evidence>
<feature type="non-terminal residue" evidence="2">
    <location>
        <position position="105"/>
    </location>
</feature>
<organism evidence="2">
    <name type="scientific">marine sediment metagenome</name>
    <dbReference type="NCBI Taxonomy" id="412755"/>
    <lineage>
        <taxon>unclassified sequences</taxon>
        <taxon>metagenomes</taxon>
        <taxon>ecological metagenomes</taxon>
    </lineage>
</organism>
<dbReference type="Pfam" id="PF14306">
    <property type="entry name" value="PUA_2"/>
    <property type="match status" value="1"/>
</dbReference>
<accession>X0XJV9</accession>
<name>X0XJV9_9ZZZZ</name>
<evidence type="ECO:0000259" key="1">
    <source>
        <dbReference type="Pfam" id="PF14306"/>
    </source>
</evidence>
<protein>
    <recommendedName>
        <fullName evidence="1">ATP-sulfurylase PUA-like domain-containing protein</fullName>
    </recommendedName>
</protein>
<dbReference type="AlphaFoldDB" id="X0XJV9"/>
<dbReference type="Gene3D" id="3.10.400.10">
    <property type="entry name" value="Sulfate adenylyltransferase"/>
    <property type="match status" value="1"/>
</dbReference>